<keyword evidence="4" id="KW-0689">Ribosomal protein</keyword>
<dbReference type="SUPFAM" id="SSF47060">
    <property type="entry name" value="S15/NS1 RNA-binding domain"/>
    <property type="match status" value="1"/>
</dbReference>
<proteinExistence type="inferred from homology"/>
<dbReference type="GO" id="GO:0032543">
    <property type="term" value="P:mitochondrial translation"/>
    <property type="evidence" value="ECO:0007669"/>
    <property type="project" value="TreeGrafter"/>
</dbReference>
<name>R7TN18_CAPTE</name>
<dbReference type="HOGENOM" id="CLU_814438_0_0_1"/>
<dbReference type="FunCoup" id="R7TN18">
    <property type="interactions" value="859"/>
</dbReference>
<comment type="similarity">
    <text evidence="2">Belongs to the universal ribosomal protein uS15 family.</text>
</comment>
<keyword evidence="3" id="KW-0809">Transit peptide</keyword>
<dbReference type="GO" id="GO:0005763">
    <property type="term" value="C:mitochondrial small ribosomal subunit"/>
    <property type="evidence" value="ECO:0007669"/>
    <property type="project" value="TreeGrafter"/>
</dbReference>
<evidence type="ECO:0000256" key="5">
    <source>
        <dbReference type="ARBA" id="ARBA00023128"/>
    </source>
</evidence>
<dbReference type="GO" id="GO:0003723">
    <property type="term" value="F:RNA binding"/>
    <property type="evidence" value="ECO:0007669"/>
    <property type="project" value="TreeGrafter"/>
</dbReference>
<dbReference type="Pfam" id="PF00312">
    <property type="entry name" value="Ribosomal_S15"/>
    <property type="match status" value="1"/>
</dbReference>
<dbReference type="InterPro" id="IPR000589">
    <property type="entry name" value="Ribosomal_uS15"/>
</dbReference>
<keyword evidence="5" id="KW-0496">Mitochondrion</keyword>
<evidence type="ECO:0000256" key="6">
    <source>
        <dbReference type="ARBA" id="ARBA00023274"/>
    </source>
</evidence>
<dbReference type="OMA" id="QEQISCD"/>
<keyword evidence="6" id="KW-0687">Ribonucleoprotein</keyword>
<gene>
    <name evidence="10" type="ORF">CAPTEDRAFT_159664</name>
</gene>
<accession>R7TN18</accession>
<evidence type="ECO:0000313" key="11">
    <source>
        <dbReference type="EnsemblMetazoa" id="CapteP159664"/>
    </source>
</evidence>
<keyword evidence="12" id="KW-1185">Reference proteome</keyword>
<dbReference type="STRING" id="283909.R7TN18"/>
<feature type="coiled-coil region" evidence="9">
    <location>
        <begin position="251"/>
        <end position="286"/>
    </location>
</feature>
<dbReference type="GO" id="GO:0003735">
    <property type="term" value="F:structural constituent of ribosome"/>
    <property type="evidence" value="ECO:0007669"/>
    <property type="project" value="InterPro"/>
</dbReference>
<sequence length="341" mass="39529">MSFLRGVGTAVSVSRRLLVSPHPCTTDLLSSTFARSVCISAASNHGLKNDGKLLTTSLPCVTTKRWRTRKGTVKIPYTKPLSFEHGGDSEWGPLVQFSKSDPQPGFEGIPELESADERVQRLFSLEFADGRERKQKEMEYVVKALQENPADTSTLESHILRRTVHIRKQIGHCLEFRKDKRSKVKLLEGIQRRHKYLKELRRIDGERFEWLTKELNLKFTPTSELPPKLSKKQRRKNEAREACWAIIQTKLEALKVKLEKEKAEFAEHKRNELKSIETELAELGIEMQPTIEETVKQIDIGREVFKREKTVKRRKALLEKKFELYGLHKRNRGKDSRIKFV</sequence>
<protein>
    <recommendedName>
        <fullName evidence="7">Small ribosomal subunit protein uS15m</fullName>
    </recommendedName>
    <alternativeName>
        <fullName evidence="8">28S ribosomal protein S15, mitochondrial</fullName>
    </alternativeName>
</protein>
<evidence type="ECO:0000256" key="9">
    <source>
        <dbReference type="SAM" id="Coils"/>
    </source>
</evidence>
<organism evidence="10">
    <name type="scientific">Capitella teleta</name>
    <name type="common">Polychaete worm</name>
    <dbReference type="NCBI Taxonomy" id="283909"/>
    <lineage>
        <taxon>Eukaryota</taxon>
        <taxon>Metazoa</taxon>
        <taxon>Spiralia</taxon>
        <taxon>Lophotrochozoa</taxon>
        <taxon>Annelida</taxon>
        <taxon>Polychaeta</taxon>
        <taxon>Sedentaria</taxon>
        <taxon>Scolecida</taxon>
        <taxon>Capitellidae</taxon>
        <taxon>Capitella</taxon>
    </lineage>
</organism>
<evidence type="ECO:0000256" key="2">
    <source>
        <dbReference type="ARBA" id="ARBA00008434"/>
    </source>
</evidence>
<dbReference type="InterPro" id="IPR009068">
    <property type="entry name" value="uS15_NS1_RNA-bd_sf"/>
</dbReference>
<dbReference type="AlphaFoldDB" id="R7TN18"/>
<keyword evidence="9" id="KW-0175">Coiled coil</keyword>
<comment type="subcellular location">
    <subcellularLocation>
        <location evidence="1">Mitochondrion</location>
    </subcellularLocation>
</comment>
<dbReference type="PANTHER" id="PTHR46685:SF1">
    <property type="entry name" value="SMALL RIBOSOMAL SUBUNIT PROTEIN US15M"/>
    <property type="match status" value="1"/>
</dbReference>
<dbReference type="Gene3D" id="1.10.287.10">
    <property type="entry name" value="S15/NS1, RNA-binding"/>
    <property type="match status" value="1"/>
</dbReference>
<dbReference type="PANTHER" id="PTHR46685">
    <property type="entry name" value="28S RIBOSOMAL PROTEIN S15, MITOCHONDRIAL"/>
    <property type="match status" value="1"/>
</dbReference>
<dbReference type="InterPro" id="IPR052137">
    <property type="entry name" value="uS15_ribosomal"/>
</dbReference>
<reference evidence="10 12" key="2">
    <citation type="journal article" date="2013" name="Nature">
        <title>Insights into bilaterian evolution from three spiralian genomes.</title>
        <authorList>
            <person name="Simakov O."/>
            <person name="Marletaz F."/>
            <person name="Cho S.J."/>
            <person name="Edsinger-Gonzales E."/>
            <person name="Havlak P."/>
            <person name="Hellsten U."/>
            <person name="Kuo D.H."/>
            <person name="Larsson T."/>
            <person name="Lv J."/>
            <person name="Arendt D."/>
            <person name="Savage R."/>
            <person name="Osoegawa K."/>
            <person name="de Jong P."/>
            <person name="Grimwood J."/>
            <person name="Chapman J.A."/>
            <person name="Shapiro H."/>
            <person name="Aerts A."/>
            <person name="Otillar R.P."/>
            <person name="Terry A.Y."/>
            <person name="Boore J.L."/>
            <person name="Grigoriev I.V."/>
            <person name="Lindberg D.R."/>
            <person name="Seaver E.C."/>
            <person name="Weisblat D.A."/>
            <person name="Putnam N.H."/>
            <person name="Rokhsar D.S."/>
        </authorList>
    </citation>
    <scope>NUCLEOTIDE SEQUENCE</scope>
    <source>
        <strain evidence="10 12">I ESC-2004</strain>
    </source>
</reference>
<dbReference type="OrthoDB" id="441444at2759"/>
<evidence type="ECO:0000313" key="12">
    <source>
        <dbReference type="Proteomes" id="UP000014760"/>
    </source>
</evidence>
<dbReference type="Proteomes" id="UP000014760">
    <property type="component" value="Unassembled WGS sequence"/>
</dbReference>
<dbReference type="EnsemblMetazoa" id="CapteT159664">
    <property type="protein sequence ID" value="CapteP159664"/>
    <property type="gene ID" value="CapteG159664"/>
</dbReference>
<evidence type="ECO:0000256" key="3">
    <source>
        <dbReference type="ARBA" id="ARBA00022946"/>
    </source>
</evidence>
<reference evidence="11" key="3">
    <citation type="submission" date="2015-06" db="UniProtKB">
        <authorList>
            <consortium name="EnsemblMetazoa"/>
        </authorList>
    </citation>
    <scope>IDENTIFICATION</scope>
</reference>
<evidence type="ECO:0000256" key="8">
    <source>
        <dbReference type="ARBA" id="ARBA00035528"/>
    </source>
</evidence>
<dbReference type="EMBL" id="AMQN01011998">
    <property type="status" value="NOT_ANNOTATED_CDS"/>
    <property type="molecule type" value="Genomic_DNA"/>
</dbReference>
<evidence type="ECO:0000256" key="7">
    <source>
        <dbReference type="ARBA" id="ARBA00035249"/>
    </source>
</evidence>
<reference evidence="12" key="1">
    <citation type="submission" date="2012-12" db="EMBL/GenBank/DDBJ databases">
        <authorList>
            <person name="Hellsten U."/>
            <person name="Grimwood J."/>
            <person name="Chapman J.A."/>
            <person name="Shapiro H."/>
            <person name="Aerts A."/>
            <person name="Otillar R.P."/>
            <person name="Terry A.Y."/>
            <person name="Boore J.L."/>
            <person name="Simakov O."/>
            <person name="Marletaz F."/>
            <person name="Cho S.-J."/>
            <person name="Edsinger-Gonzales E."/>
            <person name="Havlak P."/>
            <person name="Kuo D.-H."/>
            <person name="Larsson T."/>
            <person name="Lv J."/>
            <person name="Arendt D."/>
            <person name="Savage R."/>
            <person name="Osoegawa K."/>
            <person name="de Jong P."/>
            <person name="Lindberg D.R."/>
            <person name="Seaver E.C."/>
            <person name="Weisblat D.A."/>
            <person name="Putnam N.H."/>
            <person name="Grigoriev I.V."/>
            <person name="Rokhsar D.S."/>
        </authorList>
    </citation>
    <scope>NUCLEOTIDE SEQUENCE</scope>
    <source>
        <strain evidence="12">I ESC-2004</strain>
    </source>
</reference>
<evidence type="ECO:0000256" key="4">
    <source>
        <dbReference type="ARBA" id="ARBA00022980"/>
    </source>
</evidence>
<dbReference type="EMBL" id="KB309231">
    <property type="protein sequence ID" value="ELT95034.1"/>
    <property type="molecule type" value="Genomic_DNA"/>
</dbReference>
<evidence type="ECO:0000256" key="1">
    <source>
        <dbReference type="ARBA" id="ARBA00004173"/>
    </source>
</evidence>
<dbReference type="SMART" id="SM01387">
    <property type="entry name" value="Ribosomal_S15"/>
    <property type="match status" value="1"/>
</dbReference>
<evidence type="ECO:0000313" key="10">
    <source>
        <dbReference type="EMBL" id="ELT95034.1"/>
    </source>
</evidence>